<dbReference type="RefSeq" id="WP_134017956.1">
    <property type="nucleotide sequence ID" value="NZ_SOEC01000008.1"/>
</dbReference>
<proteinExistence type="predicted"/>
<comment type="caution">
    <text evidence="3">The sequence shown here is derived from an EMBL/GenBank/DDBJ whole genome shotgun (WGS) entry which is preliminary data.</text>
</comment>
<reference evidence="3 4" key="1">
    <citation type="submission" date="2019-03" db="EMBL/GenBank/DDBJ databases">
        <title>Freshwater and sediment microbial communities from various areas in North America, analyzing microbe dynamics in response to fracking.</title>
        <authorList>
            <person name="Lamendella R."/>
        </authorList>
    </citation>
    <scope>NUCLEOTIDE SEQUENCE [LARGE SCALE GENOMIC DNA]</scope>
    <source>
        <strain evidence="3 4">6_TX</strain>
    </source>
</reference>
<dbReference type="OrthoDB" id="9815229at2"/>
<gene>
    <name evidence="3" type="ORF">DFO67_108159</name>
</gene>
<sequence length="186" mass="20967">MTHPLQQRLIAEVIDREGGYVDHPSDRGGPTKYGITQVVAKRHGYTGAMCDLPRQKACDIYAADYWHSLRLDNIALIYEPLAEYLFDFGVNSGPGRAGEELQHTLNVLNDQQRFYRDMKVDGVVGPITLSALRDFNRARGDEGLRVLAATINACRIAYCRDMARQRQSQEAFAYGWFRRVVELGGA</sequence>
<evidence type="ECO:0000259" key="2">
    <source>
        <dbReference type="Pfam" id="PF09374"/>
    </source>
</evidence>
<evidence type="ECO:0000313" key="3">
    <source>
        <dbReference type="EMBL" id="TDX29115.1"/>
    </source>
</evidence>
<dbReference type="InterPro" id="IPR018537">
    <property type="entry name" value="Peptidoglycan-bd_3"/>
</dbReference>
<dbReference type="SUPFAM" id="SSF53955">
    <property type="entry name" value="Lysozyme-like"/>
    <property type="match status" value="1"/>
</dbReference>
<dbReference type="CDD" id="cd13926">
    <property type="entry name" value="N-acetylmuramidase_GH108"/>
    <property type="match status" value="1"/>
</dbReference>
<dbReference type="AlphaFoldDB" id="A0A4R8FRC1"/>
<feature type="domain" description="Peptidoglycan binding" evidence="2">
    <location>
        <begin position="104"/>
        <end position="181"/>
    </location>
</feature>
<dbReference type="Pfam" id="PF09374">
    <property type="entry name" value="PG_binding_3"/>
    <property type="match status" value="1"/>
</dbReference>
<dbReference type="Proteomes" id="UP000294489">
    <property type="component" value="Unassembled WGS sequence"/>
</dbReference>
<name>A0A4R8FRC1_9GAMM</name>
<dbReference type="InterPro" id="IPR008565">
    <property type="entry name" value="TtsA-like_GH18_dom"/>
</dbReference>
<dbReference type="Gene3D" id="1.20.141.10">
    <property type="entry name" value="Chitosanase, subunit A, domain 1"/>
    <property type="match status" value="1"/>
</dbReference>
<evidence type="ECO:0000313" key="4">
    <source>
        <dbReference type="Proteomes" id="UP000294489"/>
    </source>
</evidence>
<dbReference type="InterPro" id="IPR023346">
    <property type="entry name" value="Lysozyme-like_dom_sf"/>
</dbReference>
<evidence type="ECO:0000259" key="1">
    <source>
        <dbReference type="Pfam" id="PF05838"/>
    </source>
</evidence>
<accession>A0A4R8FRC1</accession>
<feature type="domain" description="TtsA-like Glycoside hydrolase family 108" evidence="1">
    <location>
        <begin position="11"/>
        <end position="93"/>
    </location>
</feature>
<protein>
    <submittedName>
        <fullName evidence="3">Putative peptidoglycan binding protein</fullName>
    </submittedName>
</protein>
<dbReference type="Pfam" id="PF05838">
    <property type="entry name" value="Glyco_hydro_108"/>
    <property type="match status" value="1"/>
</dbReference>
<organism evidence="3 4">
    <name type="scientific">Modicisalibacter xianhensis</name>
    <dbReference type="NCBI Taxonomy" id="442341"/>
    <lineage>
        <taxon>Bacteria</taxon>
        <taxon>Pseudomonadati</taxon>
        <taxon>Pseudomonadota</taxon>
        <taxon>Gammaproteobacteria</taxon>
        <taxon>Oceanospirillales</taxon>
        <taxon>Halomonadaceae</taxon>
        <taxon>Modicisalibacter</taxon>
    </lineage>
</organism>
<dbReference type="EMBL" id="SOEC01000008">
    <property type="protein sequence ID" value="TDX29115.1"/>
    <property type="molecule type" value="Genomic_DNA"/>
</dbReference>